<keyword evidence="11" id="KW-0812">Transmembrane</keyword>
<keyword evidence="3" id="KW-0597">Phosphoprotein</keyword>
<reference evidence="13" key="1">
    <citation type="submission" date="2010-08" db="EMBL/GenBank/DDBJ databases">
        <authorList>
            <person name="Muzny D."/>
            <person name="Qin X."/>
            <person name="Deng J."/>
            <person name="Jiang H."/>
            <person name="Liu Y."/>
            <person name="Qu J."/>
            <person name="Song X.-Z."/>
            <person name="Zhang L."/>
            <person name="Thornton R."/>
            <person name="Coyle M."/>
            <person name="Francisco L."/>
            <person name="Jackson L."/>
            <person name="Javaid M."/>
            <person name="Korchina V."/>
            <person name="Kovar C."/>
            <person name="Mata R."/>
            <person name="Mathew T."/>
            <person name="Ngo R."/>
            <person name="Nguyen L."/>
            <person name="Nguyen N."/>
            <person name="Okwuonu G."/>
            <person name="Ongeri F."/>
            <person name="Pham C."/>
            <person name="Simmons D."/>
            <person name="Wilczek-Boney K."/>
            <person name="Hale W."/>
            <person name="Jakkamsetti A."/>
            <person name="Pham P."/>
            <person name="Ruth R."/>
            <person name="San Lucas F."/>
            <person name="Warren J."/>
            <person name="Zhang J."/>
            <person name="Zhao Z."/>
            <person name="Zhou C."/>
            <person name="Zhu D."/>
            <person name="Lee S."/>
            <person name="Bess C."/>
            <person name="Blankenburg K."/>
            <person name="Forbes L."/>
            <person name="Fu Q."/>
            <person name="Gubbala S."/>
            <person name="Hirani K."/>
            <person name="Jayaseelan J.C."/>
            <person name="Lara F."/>
            <person name="Munidasa M."/>
            <person name="Palculict T."/>
            <person name="Patil S."/>
            <person name="Pu L.-L."/>
            <person name="Saada N."/>
            <person name="Tang L."/>
            <person name="Weissenberger G."/>
            <person name="Zhu Y."/>
            <person name="Hemphill L."/>
            <person name="Shang Y."/>
            <person name="Youmans B."/>
            <person name="Ayvaz T."/>
            <person name="Ross M."/>
            <person name="Santibanez J."/>
            <person name="Aqrawi P."/>
            <person name="Gross S."/>
            <person name="Joshi V."/>
            <person name="Fowler G."/>
            <person name="Nazareth L."/>
            <person name="Reid J."/>
            <person name="Worley K."/>
            <person name="Petrosino J."/>
            <person name="Highlander S."/>
            <person name="Gibbs R."/>
        </authorList>
    </citation>
    <scope>NUCLEOTIDE SEQUENCE [LARGE SCALE GENOMIC DNA]</scope>
    <source>
        <strain evidence="13">ATCC 35239</strain>
    </source>
</reference>
<keyword evidence="8" id="KW-0902">Two-component regulatory system</keyword>
<dbReference type="AlphaFoldDB" id="E0QP00"/>
<keyword evidence="6 13" id="KW-0418">Kinase</keyword>
<comment type="catalytic activity">
    <reaction evidence="1">
        <text>ATP + protein L-histidine = ADP + protein N-phospho-L-histidine.</text>
        <dbReference type="EC" id="2.7.13.3"/>
    </reaction>
</comment>
<sequence>MGWESSRGRARESDRRDSGERRKSMRNKAKGTETESVRPVRVLVVNLLLVVTLLALFGVGVLVVVQVGFFETDHEGTARGMLVLLISLLVVVGMLLLKIAQMGRERVAELTLRNKQLELEREQSEQLAVADERARIAREMHDIVAHSLTVIIAMSDGAAAAIDKNPDLAKTALETMSETGRNALSETRRLVGVLRTPSEVPTDLSANPEPSRASSLEEVRFTPTPDLGEISGLINQFRAAGLPISYEISGGEVPADGPLQLTIYRIVQESLTNILRHAPSSTAVEVRLKVSCDGIEISVYNATSLAGINPGGGKGLVGMRERASVYDGHVTAGPTPGGWRVSATLHWEAQCENKAETWVIPS</sequence>
<dbReference type="GO" id="GO:0046983">
    <property type="term" value="F:protein dimerization activity"/>
    <property type="evidence" value="ECO:0007669"/>
    <property type="project" value="InterPro"/>
</dbReference>
<dbReference type="Proteomes" id="UP000003045">
    <property type="component" value="Unassembled WGS sequence"/>
</dbReference>
<evidence type="ECO:0000256" key="11">
    <source>
        <dbReference type="SAM" id="Phobius"/>
    </source>
</evidence>
<accession>E0QP00</accession>
<evidence type="ECO:0000256" key="1">
    <source>
        <dbReference type="ARBA" id="ARBA00000085"/>
    </source>
</evidence>
<keyword evidence="9" id="KW-0175">Coiled coil</keyword>
<dbReference type="InterPro" id="IPR050482">
    <property type="entry name" value="Sensor_HK_TwoCompSys"/>
</dbReference>
<evidence type="ECO:0000256" key="9">
    <source>
        <dbReference type="SAM" id="Coils"/>
    </source>
</evidence>
<evidence type="ECO:0000313" key="13">
    <source>
        <dbReference type="EMBL" id="EFM46733.1"/>
    </source>
</evidence>
<keyword evidence="11" id="KW-1133">Transmembrane helix</keyword>
<evidence type="ECO:0000256" key="7">
    <source>
        <dbReference type="ARBA" id="ARBA00022840"/>
    </source>
</evidence>
<evidence type="ECO:0000256" key="5">
    <source>
        <dbReference type="ARBA" id="ARBA00022741"/>
    </source>
</evidence>
<evidence type="ECO:0000256" key="3">
    <source>
        <dbReference type="ARBA" id="ARBA00022553"/>
    </source>
</evidence>
<dbReference type="SUPFAM" id="SSF55874">
    <property type="entry name" value="ATPase domain of HSP90 chaperone/DNA topoisomerase II/histidine kinase"/>
    <property type="match status" value="1"/>
</dbReference>
<dbReference type="CDD" id="cd16917">
    <property type="entry name" value="HATPase_UhpB-NarQ-NarX-like"/>
    <property type="match status" value="1"/>
</dbReference>
<dbReference type="Gene3D" id="3.30.565.10">
    <property type="entry name" value="Histidine kinase-like ATPase, C-terminal domain"/>
    <property type="match status" value="1"/>
</dbReference>
<keyword evidence="7" id="KW-0067">ATP-binding</keyword>
<dbReference type="PANTHER" id="PTHR24421:SF10">
    <property type="entry name" value="NITRATE_NITRITE SENSOR PROTEIN NARQ"/>
    <property type="match status" value="1"/>
</dbReference>
<dbReference type="GO" id="GO:0000155">
    <property type="term" value="F:phosphorelay sensor kinase activity"/>
    <property type="evidence" value="ECO:0007669"/>
    <property type="project" value="InterPro"/>
</dbReference>
<feature type="compositionally biased region" description="Basic and acidic residues" evidence="10">
    <location>
        <begin position="1"/>
        <end position="22"/>
    </location>
</feature>
<feature type="region of interest" description="Disordered" evidence="10">
    <location>
        <begin position="1"/>
        <end position="32"/>
    </location>
</feature>
<evidence type="ECO:0000256" key="6">
    <source>
        <dbReference type="ARBA" id="ARBA00022777"/>
    </source>
</evidence>
<keyword evidence="11" id="KW-0472">Membrane</keyword>
<evidence type="ECO:0000313" key="14">
    <source>
        <dbReference type="Proteomes" id="UP000003045"/>
    </source>
</evidence>
<protein>
    <recommendedName>
        <fullName evidence="2">histidine kinase</fullName>
        <ecNumber evidence="2">2.7.13.3</ecNumber>
    </recommendedName>
</protein>
<evidence type="ECO:0000259" key="12">
    <source>
        <dbReference type="Pfam" id="PF07730"/>
    </source>
</evidence>
<dbReference type="GO" id="GO:0016020">
    <property type="term" value="C:membrane"/>
    <property type="evidence" value="ECO:0007669"/>
    <property type="project" value="InterPro"/>
</dbReference>
<evidence type="ECO:0000256" key="10">
    <source>
        <dbReference type="SAM" id="MobiDB-lite"/>
    </source>
</evidence>
<dbReference type="EMBL" id="AEET01000014">
    <property type="protein sequence ID" value="EFM46733.1"/>
    <property type="molecule type" value="Genomic_DNA"/>
</dbReference>
<feature type="transmembrane region" description="Helical" evidence="11">
    <location>
        <begin position="43"/>
        <end position="65"/>
    </location>
</feature>
<dbReference type="HOGENOM" id="CLU_000445_20_1_11"/>
<feature type="transmembrane region" description="Helical" evidence="11">
    <location>
        <begin position="77"/>
        <end position="97"/>
    </location>
</feature>
<dbReference type="Pfam" id="PF07730">
    <property type="entry name" value="HisKA_3"/>
    <property type="match status" value="1"/>
</dbReference>
<dbReference type="PANTHER" id="PTHR24421">
    <property type="entry name" value="NITRATE/NITRITE SENSOR PROTEIN NARX-RELATED"/>
    <property type="match status" value="1"/>
</dbReference>
<comment type="caution">
    <text evidence="13">The sequence shown here is derived from an EMBL/GenBank/DDBJ whole genome shotgun (WGS) entry which is preliminary data.</text>
</comment>
<organism evidence="13 14">
    <name type="scientific">Mobiluncus mulieris ATCC 35239</name>
    <dbReference type="NCBI Taxonomy" id="871571"/>
    <lineage>
        <taxon>Bacteria</taxon>
        <taxon>Bacillati</taxon>
        <taxon>Actinomycetota</taxon>
        <taxon>Actinomycetes</taxon>
        <taxon>Actinomycetales</taxon>
        <taxon>Actinomycetaceae</taxon>
        <taxon>Mobiluncus</taxon>
    </lineage>
</organism>
<dbReference type="GO" id="GO:0005524">
    <property type="term" value="F:ATP binding"/>
    <property type="evidence" value="ECO:0007669"/>
    <property type="project" value="UniProtKB-KW"/>
</dbReference>
<dbReference type="STRING" id="871571.HMPREF0580_0614"/>
<dbReference type="InterPro" id="IPR036890">
    <property type="entry name" value="HATPase_C_sf"/>
</dbReference>
<evidence type="ECO:0000256" key="4">
    <source>
        <dbReference type="ARBA" id="ARBA00022679"/>
    </source>
</evidence>
<name>E0QP00_9ACTO</name>
<keyword evidence="4" id="KW-0808">Transferase</keyword>
<dbReference type="EC" id="2.7.13.3" evidence="2"/>
<dbReference type="Gene3D" id="1.20.5.1930">
    <property type="match status" value="1"/>
</dbReference>
<feature type="domain" description="Signal transduction histidine kinase subgroup 3 dimerisation and phosphoacceptor" evidence="12">
    <location>
        <begin position="132"/>
        <end position="197"/>
    </location>
</feature>
<evidence type="ECO:0000256" key="8">
    <source>
        <dbReference type="ARBA" id="ARBA00023012"/>
    </source>
</evidence>
<dbReference type="InterPro" id="IPR011712">
    <property type="entry name" value="Sig_transdc_His_kin_sub3_dim/P"/>
</dbReference>
<keyword evidence="5" id="KW-0547">Nucleotide-binding</keyword>
<proteinExistence type="predicted"/>
<evidence type="ECO:0000256" key="2">
    <source>
        <dbReference type="ARBA" id="ARBA00012438"/>
    </source>
</evidence>
<gene>
    <name evidence="13" type="ORF">HMPREF0580_0614</name>
</gene>
<feature type="coiled-coil region" evidence="9">
    <location>
        <begin position="100"/>
        <end position="134"/>
    </location>
</feature>
<keyword evidence="14" id="KW-1185">Reference proteome</keyword>